<proteinExistence type="predicted"/>
<keyword evidence="3" id="KW-1185">Reference proteome</keyword>
<organism evidence="2 3">
    <name type="scientific">Cylicocyclus nassatus</name>
    <name type="common">Nematode worm</name>
    <dbReference type="NCBI Taxonomy" id="53992"/>
    <lineage>
        <taxon>Eukaryota</taxon>
        <taxon>Metazoa</taxon>
        <taxon>Ecdysozoa</taxon>
        <taxon>Nematoda</taxon>
        <taxon>Chromadorea</taxon>
        <taxon>Rhabditida</taxon>
        <taxon>Rhabditina</taxon>
        <taxon>Rhabditomorpha</taxon>
        <taxon>Strongyloidea</taxon>
        <taxon>Strongylidae</taxon>
        <taxon>Cylicocyclus</taxon>
    </lineage>
</organism>
<reference evidence="2" key="1">
    <citation type="submission" date="2023-07" db="EMBL/GenBank/DDBJ databases">
        <authorList>
            <consortium name="CYATHOMIX"/>
        </authorList>
    </citation>
    <scope>NUCLEOTIDE SEQUENCE</scope>
    <source>
        <strain evidence="2">N/A</strain>
    </source>
</reference>
<protein>
    <submittedName>
        <fullName evidence="2">Uncharacterized protein</fullName>
    </submittedName>
</protein>
<dbReference type="EMBL" id="CATQJL010000316">
    <property type="protein sequence ID" value="CAJ0606807.1"/>
    <property type="molecule type" value="Genomic_DNA"/>
</dbReference>
<evidence type="ECO:0000313" key="2">
    <source>
        <dbReference type="EMBL" id="CAJ0606807.1"/>
    </source>
</evidence>
<dbReference type="AlphaFoldDB" id="A0AA36HAS6"/>
<feature type="signal peptide" evidence="1">
    <location>
        <begin position="1"/>
        <end position="18"/>
    </location>
</feature>
<gene>
    <name evidence="2" type="ORF">CYNAS_LOCUS18790</name>
</gene>
<name>A0AA36HAS6_CYLNA</name>
<keyword evidence="1" id="KW-0732">Signal</keyword>
<evidence type="ECO:0000313" key="3">
    <source>
        <dbReference type="Proteomes" id="UP001176961"/>
    </source>
</evidence>
<dbReference type="Proteomes" id="UP001176961">
    <property type="component" value="Unassembled WGS sequence"/>
</dbReference>
<evidence type="ECO:0000256" key="1">
    <source>
        <dbReference type="SAM" id="SignalP"/>
    </source>
</evidence>
<accession>A0AA36HAS6</accession>
<sequence>MLTSVLAALAAFSSAAIAAPLDSTFIELPDEMNNGTLYSISDFSPKVFVKTDEFELNFKSCVQFTYKLLKPKVRLRAYTCLLSEGGFCTLDKFAYPKNREGCAYLRPWLYPFDRYSFYFVLERRQRKYGILRKRIQRVSRKTGRLSTATSGELQLFGVVPCDQVCGKTKSDNRTG</sequence>
<comment type="caution">
    <text evidence="2">The sequence shown here is derived from an EMBL/GenBank/DDBJ whole genome shotgun (WGS) entry which is preliminary data.</text>
</comment>
<feature type="chain" id="PRO_5041372764" evidence="1">
    <location>
        <begin position="19"/>
        <end position="175"/>
    </location>
</feature>